<dbReference type="Proteomes" id="UP001374893">
    <property type="component" value="Chromosome"/>
</dbReference>
<proteinExistence type="predicted"/>
<feature type="transmembrane region" description="Helical" evidence="5">
    <location>
        <begin position="106"/>
        <end position="126"/>
    </location>
</feature>
<feature type="domain" description="Cytochrome c" evidence="6">
    <location>
        <begin position="364"/>
        <end position="471"/>
    </location>
</feature>
<feature type="transmembrane region" description="Helical" evidence="5">
    <location>
        <begin position="256"/>
        <end position="276"/>
    </location>
</feature>
<feature type="transmembrane region" description="Helical" evidence="5">
    <location>
        <begin position="288"/>
        <end position="311"/>
    </location>
</feature>
<keyword evidence="5" id="KW-1133">Transmembrane helix</keyword>
<evidence type="ECO:0000259" key="6">
    <source>
        <dbReference type="PROSITE" id="PS51007"/>
    </source>
</evidence>
<feature type="transmembrane region" description="Helical" evidence="5">
    <location>
        <begin position="77"/>
        <end position="99"/>
    </location>
</feature>
<keyword evidence="5" id="KW-0472">Membrane</keyword>
<keyword evidence="8" id="KW-1185">Reference proteome</keyword>
<dbReference type="EMBL" id="AP024702">
    <property type="protein sequence ID" value="BCX47059.1"/>
    <property type="molecule type" value="Genomic_DNA"/>
</dbReference>
<dbReference type="InterPro" id="IPR036909">
    <property type="entry name" value="Cyt_c-like_dom_sf"/>
</dbReference>
<dbReference type="Pfam" id="PF02433">
    <property type="entry name" value="FixO"/>
    <property type="match status" value="1"/>
</dbReference>
<dbReference type="SUPFAM" id="SSF46626">
    <property type="entry name" value="Cytochrome c"/>
    <property type="match status" value="2"/>
</dbReference>
<protein>
    <submittedName>
        <fullName evidence="7">Bifunctional cbb3-type cytochrome coxidase subunit I/II</fullName>
    </submittedName>
</protein>
<dbReference type="InterPro" id="IPR003468">
    <property type="entry name" value="Cyt_c_oxidase_monohaem-su/FixO"/>
</dbReference>
<feature type="transmembrane region" description="Helical" evidence="5">
    <location>
        <begin position="230"/>
        <end position="250"/>
    </location>
</feature>
<evidence type="ECO:0000256" key="2">
    <source>
        <dbReference type="ARBA" id="ARBA00022723"/>
    </source>
</evidence>
<keyword evidence="3 4" id="KW-0408">Iron</keyword>
<evidence type="ECO:0000256" key="5">
    <source>
        <dbReference type="SAM" id="Phobius"/>
    </source>
</evidence>
<evidence type="ECO:0000256" key="1">
    <source>
        <dbReference type="ARBA" id="ARBA00022617"/>
    </source>
</evidence>
<dbReference type="InterPro" id="IPR009056">
    <property type="entry name" value="Cyt_c-like_dom"/>
</dbReference>
<feature type="transmembrane region" description="Helical" evidence="5">
    <location>
        <begin position="132"/>
        <end position="154"/>
    </location>
</feature>
<evidence type="ECO:0000256" key="4">
    <source>
        <dbReference type="PROSITE-ProRule" id="PRU00433"/>
    </source>
</evidence>
<dbReference type="Gene3D" id="1.10.760.10">
    <property type="entry name" value="Cytochrome c-like domain"/>
    <property type="match status" value="2"/>
</dbReference>
<name>A0ABN6H0I6_9BACT</name>
<feature type="transmembrane region" description="Helical" evidence="5">
    <location>
        <begin position="317"/>
        <end position="336"/>
    </location>
</feature>
<feature type="transmembrane region" description="Helical" evidence="5">
    <location>
        <begin position="54"/>
        <end position="71"/>
    </location>
</feature>
<feature type="transmembrane region" description="Helical" evidence="5">
    <location>
        <begin position="166"/>
        <end position="189"/>
    </location>
</feature>
<accession>A0ABN6H0I6</accession>
<dbReference type="PROSITE" id="PS51007">
    <property type="entry name" value="CYTC"/>
    <property type="match status" value="2"/>
</dbReference>
<dbReference type="Pfam" id="PF00034">
    <property type="entry name" value="Cytochrom_C"/>
    <property type="match status" value="1"/>
</dbReference>
<keyword evidence="1 4" id="KW-0349">Heme</keyword>
<feature type="transmembrane region" description="Helical" evidence="5">
    <location>
        <begin position="204"/>
        <end position="223"/>
    </location>
</feature>
<organism evidence="7 8">
    <name type="scientific">Haloferula helveola</name>
    <dbReference type="NCBI Taxonomy" id="490095"/>
    <lineage>
        <taxon>Bacteria</taxon>
        <taxon>Pseudomonadati</taxon>
        <taxon>Verrucomicrobiota</taxon>
        <taxon>Verrucomicrobiia</taxon>
        <taxon>Verrucomicrobiales</taxon>
        <taxon>Verrucomicrobiaceae</taxon>
        <taxon>Haloferula</taxon>
    </lineage>
</organism>
<evidence type="ECO:0000313" key="8">
    <source>
        <dbReference type="Proteomes" id="UP001374893"/>
    </source>
</evidence>
<evidence type="ECO:0000256" key="3">
    <source>
        <dbReference type="ARBA" id="ARBA00023004"/>
    </source>
</evidence>
<reference evidence="7 8" key="1">
    <citation type="submission" date="2021-06" db="EMBL/GenBank/DDBJ databases">
        <title>Complete genome of Haloferula helveola possessing various polysaccharide degrading enzymes.</title>
        <authorList>
            <person name="Takami H."/>
            <person name="Huang C."/>
            <person name="Hamasaki K."/>
        </authorList>
    </citation>
    <scope>NUCLEOTIDE SEQUENCE [LARGE SCALE GENOMIC DNA]</scope>
    <source>
        <strain evidence="7 8">CN-1</strain>
    </source>
</reference>
<feature type="domain" description="Cytochrome c" evidence="6">
    <location>
        <begin position="490"/>
        <end position="577"/>
    </location>
</feature>
<dbReference type="RefSeq" id="WP_338689065.1">
    <property type="nucleotide sequence ID" value="NZ_AP024702.1"/>
</dbReference>
<evidence type="ECO:0000313" key="7">
    <source>
        <dbReference type="EMBL" id="BCX47059.1"/>
    </source>
</evidence>
<gene>
    <name evidence="7" type="ORF">HAHE_09670</name>
</gene>
<feature type="transmembrane region" description="Helical" evidence="5">
    <location>
        <begin position="29"/>
        <end position="47"/>
    </location>
</feature>
<keyword evidence="2 4" id="KW-0479">Metal-binding</keyword>
<sequence length="578" mass="60558">MFGFFLIFAQFAFVEILRARDVGLLGEKILLSAMAVAGIAAGFVVAWRGASTAGLRAALALSAVAAAVAAVPGGFAAMLLVALLTGMGVGAATVSAAALLPSWCTVAWVGAGTGLGYAVCNLPWVFTAPPETQAWVGTGLAVVGAALVPSATEGRVMRQERARGRLGWLAGIVVFLAMVWLDSAAFFIIQHGRQMKEATWGGGMLWRNAGLHLVAGCLAGWWLSKGGWKGLLLTAWGILAVAAVLVNQQVTRGVAGWWYPVGVSLYSTALVAWPGFLSASGAGRTKSAAMRAAWVFAVAGWFGSANGIGMAQTLERVPTSFVVVSGILVIGSLAGIRRWPGILGASLVMIAASVFPKRDESSAGTVERGRQVYVEEGCIACHSRYVRPSDPGGWGPPSDPAGVLSGSPVLIGNRRQGPDLTHVGARRSAAWLKEHFLSPRKLVPGSSMPSYAHLFEDGRGDDLIAWLTDNQGEAIAWRMERMGDWKAVGEPGDGGAALFSRHCAVCHGARGLGDGELAGRFAKPPANLVEGPFVWSADPSVLPRLIKWGVPGTDMPGHELLADSEVLALAKWLRALRQ</sequence>
<keyword evidence="5" id="KW-0812">Transmembrane</keyword>